<keyword evidence="4" id="KW-1185">Reference proteome</keyword>
<dbReference type="GO" id="GO:0046872">
    <property type="term" value="F:metal ion binding"/>
    <property type="evidence" value="ECO:0007669"/>
    <property type="project" value="UniProtKB-KW"/>
</dbReference>
<reference evidence="4" key="1">
    <citation type="submission" date="2017-06" db="EMBL/GenBank/DDBJ databases">
        <title>Herbaspirillum phytohormonus sp. nov., isolated from the root nodule of Robinia pseudoacacia in lead-zinc mine.</title>
        <authorList>
            <person name="Fan M."/>
            <person name="Lin Y."/>
        </authorList>
    </citation>
    <scope>NUCLEOTIDE SEQUENCE [LARGE SCALE GENOMIC DNA]</scope>
    <source>
        <strain evidence="4">SC-089</strain>
    </source>
</reference>
<keyword evidence="1" id="KW-0479">Metal-binding</keyword>
<dbReference type="SUPFAM" id="SSF56529">
    <property type="entry name" value="FAH"/>
    <property type="match status" value="1"/>
</dbReference>
<evidence type="ECO:0000259" key="2">
    <source>
        <dbReference type="Pfam" id="PF01557"/>
    </source>
</evidence>
<keyword evidence="3" id="KW-0378">Hydrolase</keyword>
<dbReference type="OrthoDB" id="8582489at2"/>
<evidence type="ECO:0000313" key="4">
    <source>
        <dbReference type="Proteomes" id="UP000214603"/>
    </source>
</evidence>
<dbReference type="InterPro" id="IPR011234">
    <property type="entry name" value="Fumarylacetoacetase-like_C"/>
</dbReference>
<evidence type="ECO:0000313" key="3">
    <source>
        <dbReference type="EMBL" id="OWT56732.1"/>
    </source>
</evidence>
<comment type="caution">
    <text evidence="3">The sequence shown here is derived from an EMBL/GenBank/DDBJ whole genome shotgun (WGS) entry which is preliminary data.</text>
</comment>
<dbReference type="PANTHER" id="PTHR11820">
    <property type="entry name" value="ACYLPYRUVASE"/>
    <property type="match status" value="1"/>
</dbReference>
<gene>
    <name evidence="3" type="ORF">CEY11_17650</name>
</gene>
<dbReference type="RefSeq" id="WP_088604739.1">
    <property type="nucleotide sequence ID" value="NZ_NJIH01000010.1"/>
</dbReference>
<organism evidence="3 4">
    <name type="scientific">Candidimonas nitroreducens</name>
    <dbReference type="NCBI Taxonomy" id="683354"/>
    <lineage>
        <taxon>Bacteria</taxon>
        <taxon>Pseudomonadati</taxon>
        <taxon>Pseudomonadota</taxon>
        <taxon>Betaproteobacteria</taxon>
        <taxon>Burkholderiales</taxon>
        <taxon>Alcaligenaceae</taxon>
        <taxon>Candidimonas</taxon>
    </lineage>
</organism>
<accession>A0A225M7N4</accession>
<dbReference type="Proteomes" id="UP000214603">
    <property type="component" value="Unassembled WGS sequence"/>
</dbReference>
<dbReference type="Gene3D" id="3.90.850.10">
    <property type="entry name" value="Fumarylacetoacetase-like, C-terminal domain"/>
    <property type="match status" value="1"/>
</dbReference>
<name>A0A225M7N4_9BURK</name>
<sequence>MKLIRYNNGRIGVVQDDHVFDITDAVQENPDAWPPAGICRVIRDFGQYGDAIRQAMARGGSVPLDSVRLETPVPWPNKLMAYPVNYHDHAKEMASRGLANVQGYFLKSNSSISGPADPIELPALPGREVHHECEIALVIGRQGRQIARAEALDYVFGYSCLLDMTVRGKEERVFRKSYDSFTPVGPWIVTADEVPDPANINMKLWVNGELRQQANTRDLIVDIPGMIEVASSASTLYPGDLIATGTPAGVGPVRDGDIITIEVEHVGRMSIPVRQGNRGANIVFEKPYEFVRAT</sequence>
<dbReference type="PANTHER" id="PTHR11820:SF7">
    <property type="entry name" value="ACYLPYRUVASE FAHD1, MITOCHONDRIAL"/>
    <property type="match status" value="1"/>
</dbReference>
<dbReference type="GO" id="GO:0018773">
    <property type="term" value="F:acetylpyruvate hydrolase activity"/>
    <property type="evidence" value="ECO:0007669"/>
    <property type="project" value="TreeGrafter"/>
</dbReference>
<dbReference type="AlphaFoldDB" id="A0A225M7N4"/>
<dbReference type="EMBL" id="NJIH01000010">
    <property type="protein sequence ID" value="OWT56732.1"/>
    <property type="molecule type" value="Genomic_DNA"/>
</dbReference>
<protein>
    <submittedName>
        <fullName evidence="3">Fumarylacetoacetate hydrolase</fullName>
    </submittedName>
</protein>
<feature type="domain" description="Fumarylacetoacetase-like C-terminal" evidence="2">
    <location>
        <begin position="83"/>
        <end position="273"/>
    </location>
</feature>
<dbReference type="Pfam" id="PF01557">
    <property type="entry name" value="FAA_hydrolase"/>
    <property type="match status" value="1"/>
</dbReference>
<proteinExistence type="predicted"/>
<dbReference type="InterPro" id="IPR036663">
    <property type="entry name" value="Fumarylacetoacetase_C_sf"/>
</dbReference>
<evidence type="ECO:0000256" key="1">
    <source>
        <dbReference type="ARBA" id="ARBA00022723"/>
    </source>
</evidence>